<name>A0A6J4IJH6_9ACTN</name>
<sequence>AHVPVRLHQPRGEARVRGRAVLHRRAGERVPGVRGPGPQGLRLRRRRLQGLGLLPDRQPQERVGVGDRLLRRLVVDGQGELGPGEARRRCGAVLLRRQRGEGRQL</sequence>
<dbReference type="AlphaFoldDB" id="A0A6J4IJH6"/>
<feature type="non-terminal residue" evidence="1">
    <location>
        <position position="1"/>
    </location>
</feature>
<accession>A0A6J4IJH6</accession>
<organism evidence="1">
    <name type="scientific">uncultured Blastococcus sp</name>
    <dbReference type="NCBI Taxonomy" id="217144"/>
    <lineage>
        <taxon>Bacteria</taxon>
        <taxon>Bacillati</taxon>
        <taxon>Actinomycetota</taxon>
        <taxon>Actinomycetes</taxon>
        <taxon>Geodermatophilales</taxon>
        <taxon>Geodermatophilaceae</taxon>
        <taxon>Blastococcus</taxon>
        <taxon>environmental samples</taxon>
    </lineage>
</organism>
<dbReference type="EMBL" id="CADCTI010000176">
    <property type="protein sequence ID" value="CAA9251899.1"/>
    <property type="molecule type" value="Genomic_DNA"/>
</dbReference>
<proteinExistence type="predicted"/>
<gene>
    <name evidence="1" type="ORF">AVDCRST_MAG57-2173</name>
</gene>
<feature type="non-terminal residue" evidence="1">
    <location>
        <position position="105"/>
    </location>
</feature>
<reference evidence="1" key="1">
    <citation type="submission" date="2020-02" db="EMBL/GenBank/DDBJ databases">
        <authorList>
            <person name="Meier V. D."/>
        </authorList>
    </citation>
    <scope>NUCLEOTIDE SEQUENCE</scope>
    <source>
        <strain evidence="1">AVDCRST_MAG57</strain>
    </source>
</reference>
<evidence type="ECO:0000313" key="1">
    <source>
        <dbReference type="EMBL" id="CAA9251899.1"/>
    </source>
</evidence>
<protein>
    <submittedName>
        <fullName evidence="1">Putative regulatory protein, FmdB family</fullName>
    </submittedName>
</protein>